<dbReference type="Proteomes" id="UP000501602">
    <property type="component" value="Chromosome"/>
</dbReference>
<accession>A0A6H1UHY1</accession>
<gene>
    <name evidence="2" type="primary">apaG</name>
    <name evidence="2" type="ORF">HER31_13520</name>
</gene>
<keyword evidence="3" id="KW-1185">Reference proteome</keyword>
<dbReference type="InterPro" id="IPR050718">
    <property type="entry name" value="ApaG-like"/>
</dbReference>
<proteinExistence type="predicted"/>
<feature type="domain" description="ApaG" evidence="1">
    <location>
        <begin position="1"/>
        <end position="124"/>
    </location>
</feature>
<dbReference type="InterPro" id="IPR036767">
    <property type="entry name" value="ApaG_sf"/>
</dbReference>
<evidence type="ECO:0000313" key="3">
    <source>
        <dbReference type="Proteomes" id="UP000501602"/>
    </source>
</evidence>
<dbReference type="PANTHER" id="PTHR47191:SF2">
    <property type="entry name" value="OS05G0170800 PROTEIN"/>
    <property type="match status" value="1"/>
</dbReference>
<evidence type="ECO:0000313" key="2">
    <source>
        <dbReference type="EMBL" id="QIZ77826.1"/>
    </source>
</evidence>
<dbReference type="AlphaFoldDB" id="A0A6H1UHY1"/>
<sequence length="124" mass="13819">MQPESPLRITVVTTFVPEQSDPAECRFLFHYQITIDNISNDRLTLERRHWFIHDANGKQVEVEGKGVVGETPTLQPGQRFQYSSAAVIETPVGSMHGYFTLATARGSIKAPIAPFQLSQPGILH</sequence>
<dbReference type="Gene3D" id="2.60.40.1470">
    <property type="entry name" value="ApaG domain"/>
    <property type="match status" value="1"/>
</dbReference>
<dbReference type="PROSITE" id="PS51087">
    <property type="entry name" value="APAG"/>
    <property type="match status" value="1"/>
</dbReference>
<dbReference type="KEGG" id="fes:HER31_13520"/>
<dbReference type="RefSeq" id="WP_168661188.1">
    <property type="nucleotide sequence ID" value="NZ_CP051180.1"/>
</dbReference>
<dbReference type="InterPro" id="IPR007474">
    <property type="entry name" value="ApaG_domain"/>
</dbReference>
<dbReference type="SUPFAM" id="SSF110069">
    <property type="entry name" value="ApaG-like"/>
    <property type="match status" value="1"/>
</dbReference>
<dbReference type="EMBL" id="CP051180">
    <property type="protein sequence ID" value="QIZ77826.1"/>
    <property type="molecule type" value="Genomic_DNA"/>
</dbReference>
<protein>
    <submittedName>
        <fullName evidence="2">Co2+/Mg2+ efflux protein ApaG</fullName>
    </submittedName>
</protein>
<name>A0A6H1UHY1_9GAMM</name>
<dbReference type="Pfam" id="PF04379">
    <property type="entry name" value="DUF525"/>
    <property type="match status" value="1"/>
</dbReference>
<dbReference type="NCBIfam" id="NF003967">
    <property type="entry name" value="PRK05461.1"/>
    <property type="match status" value="1"/>
</dbReference>
<evidence type="ECO:0000259" key="1">
    <source>
        <dbReference type="PROSITE" id="PS51087"/>
    </source>
</evidence>
<reference evidence="2 3" key="1">
    <citation type="submission" date="2020-04" db="EMBL/GenBank/DDBJ databases">
        <title>Ferrimonas sp. S7 isolated from sea water.</title>
        <authorList>
            <person name="Bae S.S."/>
            <person name="Baek K."/>
        </authorList>
    </citation>
    <scope>NUCLEOTIDE SEQUENCE [LARGE SCALE GENOMIC DNA]</scope>
    <source>
        <strain evidence="2 3">S7</strain>
    </source>
</reference>
<organism evidence="2 3">
    <name type="scientific">Ferrimonas lipolytica</name>
    <dbReference type="NCBI Taxonomy" id="2724191"/>
    <lineage>
        <taxon>Bacteria</taxon>
        <taxon>Pseudomonadati</taxon>
        <taxon>Pseudomonadota</taxon>
        <taxon>Gammaproteobacteria</taxon>
        <taxon>Alteromonadales</taxon>
        <taxon>Ferrimonadaceae</taxon>
        <taxon>Ferrimonas</taxon>
    </lineage>
</organism>
<dbReference type="PANTHER" id="PTHR47191">
    <property type="entry name" value="OS05G0170800 PROTEIN"/>
    <property type="match status" value="1"/>
</dbReference>